<keyword evidence="2" id="KW-1185">Reference proteome</keyword>
<comment type="caution">
    <text evidence="1">The sequence shown here is derived from an EMBL/GenBank/DDBJ whole genome shotgun (WGS) entry which is preliminary data.</text>
</comment>
<reference evidence="1" key="1">
    <citation type="submission" date="2020-05" db="EMBL/GenBank/DDBJ databases">
        <title>Large-scale comparative analyses of tick genomes elucidate their genetic diversity and vector capacities.</title>
        <authorList>
            <person name="Jia N."/>
            <person name="Wang J."/>
            <person name="Shi W."/>
            <person name="Du L."/>
            <person name="Sun Y."/>
            <person name="Zhan W."/>
            <person name="Jiang J."/>
            <person name="Wang Q."/>
            <person name="Zhang B."/>
            <person name="Ji P."/>
            <person name="Sakyi L.B."/>
            <person name="Cui X."/>
            <person name="Yuan T."/>
            <person name="Jiang B."/>
            <person name="Yang W."/>
            <person name="Lam T.T.-Y."/>
            <person name="Chang Q."/>
            <person name="Ding S."/>
            <person name="Wang X."/>
            <person name="Zhu J."/>
            <person name="Ruan X."/>
            <person name="Zhao L."/>
            <person name="Wei J."/>
            <person name="Que T."/>
            <person name="Du C."/>
            <person name="Cheng J."/>
            <person name="Dai P."/>
            <person name="Han X."/>
            <person name="Huang E."/>
            <person name="Gao Y."/>
            <person name="Liu J."/>
            <person name="Shao H."/>
            <person name="Ye R."/>
            <person name="Li L."/>
            <person name="Wei W."/>
            <person name="Wang X."/>
            <person name="Wang C."/>
            <person name="Yang T."/>
            <person name="Huo Q."/>
            <person name="Li W."/>
            <person name="Guo W."/>
            <person name="Chen H."/>
            <person name="Zhou L."/>
            <person name="Ni X."/>
            <person name="Tian J."/>
            <person name="Zhou Y."/>
            <person name="Sheng Y."/>
            <person name="Liu T."/>
            <person name="Pan Y."/>
            <person name="Xia L."/>
            <person name="Li J."/>
            <person name="Zhao F."/>
            <person name="Cao W."/>
        </authorList>
    </citation>
    <scope>NUCLEOTIDE SEQUENCE</scope>
    <source>
        <strain evidence="1">Hyas-2018</strain>
    </source>
</reference>
<proteinExistence type="predicted"/>
<evidence type="ECO:0000313" key="1">
    <source>
        <dbReference type="EMBL" id="KAH6936905.1"/>
    </source>
</evidence>
<dbReference type="Proteomes" id="UP000821845">
    <property type="component" value="Chromosome 3"/>
</dbReference>
<gene>
    <name evidence="1" type="ORF">HPB50_024068</name>
</gene>
<dbReference type="EMBL" id="CM023483">
    <property type="protein sequence ID" value="KAH6936905.1"/>
    <property type="molecule type" value="Genomic_DNA"/>
</dbReference>
<accession>A0ACB7SQM0</accession>
<evidence type="ECO:0000313" key="2">
    <source>
        <dbReference type="Proteomes" id="UP000821845"/>
    </source>
</evidence>
<sequence length="118" mass="13410">MNIDAVEHWVEYRFKLEERYDLKEVLPRLGIKRIFNAGEADLSLINGEKGLFVDQVVHKAVVEVNEEGSEAAATTAVTVNTRTITGPHELHVDRPFVFLIRNRRIGDVLFVGLVNRVQ</sequence>
<organism evidence="1 2">
    <name type="scientific">Hyalomma asiaticum</name>
    <name type="common">Tick</name>
    <dbReference type="NCBI Taxonomy" id="266040"/>
    <lineage>
        <taxon>Eukaryota</taxon>
        <taxon>Metazoa</taxon>
        <taxon>Ecdysozoa</taxon>
        <taxon>Arthropoda</taxon>
        <taxon>Chelicerata</taxon>
        <taxon>Arachnida</taxon>
        <taxon>Acari</taxon>
        <taxon>Parasitiformes</taxon>
        <taxon>Ixodida</taxon>
        <taxon>Ixodoidea</taxon>
        <taxon>Ixodidae</taxon>
        <taxon>Hyalomminae</taxon>
        <taxon>Hyalomma</taxon>
    </lineage>
</organism>
<protein>
    <submittedName>
        <fullName evidence="1">Uncharacterized protein</fullName>
    </submittedName>
</protein>
<name>A0ACB7SQM0_HYAAI</name>